<dbReference type="AlphaFoldDB" id="A0A9W9SYK3"/>
<accession>A0A9W9SYK3</accession>
<name>A0A9W9SYK3_9EURO</name>
<protein>
    <submittedName>
        <fullName evidence="2">Uncharacterized protein</fullName>
    </submittedName>
</protein>
<organism evidence="2 3">
    <name type="scientific">Penicillium cf. viridicatum</name>
    <dbReference type="NCBI Taxonomy" id="2972119"/>
    <lineage>
        <taxon>Eukaryota</taxon>
        <taxon>Fungi</taxon>
        <taxon>Dikarya</taxon>
        <taxon>Ascomycota</taxon>
        <taxon>Pezizomycotina</taxon>
        <taxon>Eurotiomycetes</taxon>
        <taxon>Eurotiomycetidae</taxon>
        <taxon>Eurotiales</taxon>
        <taxon>Aspergillaceae</taxon>
        <taxon>Penicillium</taxon>
    </lineage>
</organism>
<evidence type="ECO:0000313" key="3">
    <source>
        <dbReference type="Proteomes" id="UP001150942"/>
    </source>
</evidence>
<reference evidence="2" key="2">
    <citation type="journal article" date="2023" name="IMA Fungus">
        <title>Comparative genomic study of the Penicillium genus elucidates a diverse pangenome and 15 lateral gene transfer events.</title>
        <authorList>
            <person name="Petersen C."/>
            <person name="Sorensen T."/>
            <person name="Nielsen M.R."/>
            <person name="Sondergaard T.E."/>
            <person name="Sorensen J.L."/>
            <person name="Fitzpatrick D.A."/>
            <person name="Frisvad J.C."/>
            <person name="Nielsen K.L."/>
        </authorList>
    </citation>
    <scope>NUCLEOTIDE SEQUENCE</scope>
    <source>
        <strain evidence="2">IBT 20477</strain>
    </source>
</reference>
<evidence type="ECO:0000256" key="1">
    <source>
        <dbReference type="SAM" id="MobiDB-lite"/>
    </source>
</evidence>
<gene>
    <name evidence="2" type="ORF">N7449_004629</name>
</gene>
<reference evidence="2" key="1">
    <citation type="submission" date="2022-11" db="EMBL/GenBank/DDBJ databases">
        <authorList>
            <person name="Petersen C."/>
        </authorList>
    </citation>
    <scope>NUCLEOTIDE SEQUENCE</scope>
    <source>
        <strain evidence="2">IBT 20477</strain>
    </source>
</reference>
<keyword evidence="3" id="KW-1185">Reference proteome</keyword>
<proteinExistence type="predicted"/>
<feature type="compositionally biased region" description="Basic and acidic residues" evidence="1">
    <location>
        <begin position="10"/>
        <end position="21"/>
    </location>
</feature>
<sequence>MHRATVDAYLDPHRKPDKTKAIFDFSPDETTSNHRSTLPLLRMAQMITAFLYSVTMRSRAQVDIRPEDGLQTRTFPWLARSTDTMPLDPNRHETTYTASLRHKDDPRQRPQRIDW</sequence>
<feature type="compositionally biased region" description="Basic and acidic residues" evidence="1">
    <location>
        <begin position="101"/>
        <end position="115"/>
    </location>
</feature>
<feature type="region of interest" description="Disordered" evidence="1">
    <location>
        <begin position="81"/>
        <end position="115"/>
    </location>
</feature>
<dbReference type="EMBL" id="JAPQKQ010000003">
    <property type="protein sequence ID" value="KAJ5202550.1"/>
    <property type="molecule type" value="Genomic_DNA"/>
</dbReference>
<dbReference type="Proteomes" id="UP001150942">
    <property type="component" value="Unassembled WGS sequence"/>
</dbReference>
<evidence type="ECO:0000313" key="2">
    <source>
        <dbReference type="EMBL" id="KAJ5202550.1"/>
    </source>
</evidence>
<comment type="caution">
    <text evidence="2">The sequence shown here is derived from an EMBL/GenBank/DDBJ whole genome shotgun (WGS) entry which is preliminary data.</text>
</comment>
<feature type="region of interest" description="Disordered" evidence="1">
    <location>
        <begin position="1"/>
        <end position="34"/>
    </location>
</feature>